<organism evidence="3 4">
    <name type="scientific">Ectopseudomonas oleovorans</name>
    <name type="common">Pseudomonas oleovorans</name>
    <dbReference type="NCBI Taxonomy" id="301"/>
    <lineage>
        <taxon>Bacteria</taxon>
        <taxon>Pseudomonadati</taxon>
        <taxon>Pseudomonadota</taxon>
        <taxon>Gammaproteobacteria</taxon>
        <taxon>Pseudomonadales</taxon>
        <taxon>Pseudomonadaceae</taxon>
        <taxon>Ectopseudomonas</taxon>
    </lineage>
</organism>
<dbReference type="AlphaFoldDB" id="A0AA42QC80"/>
<keyword evidence="1" id="KW-0175">Coiled coil</keyword>
<evidence type="ECO:0000256" key="2">
    <source>
        <dbReference type="SAM" id="Phobius"/>
    </source>
</evidence>
<evidence type="ECO:0000313" key="3">
    <source>
        <dbReference type="EMBL" id="MDH1339816.1"/>
    </source>
</evidence>
<protein>
    <submittedName>
        <fullName evidence="3">Uncharacterized protein</fullName>
    </submittedName>
</protein>
<feature type="coiled-coil region" evidence="1">
    <location>
        <begin position="47"/>
        <end position="74"/>
    </location>
</feature>
<dbReference type="Proteomes" id="UP001161697">
    <property type="component" value="Unassembled WGS sequence"/>
</dbReference>
<evidence type="ECO:0000313" key="4">
    <source>
        <dbReference type="Proteomes" id="UP001161697"/>
    </source>
</evidence>
<keyword evidence="2" id="KW-1133">Transmembrane helix</keyword>
<proteinExistence type="predicted"/>
<keyword evidence="2" id="KW-0812">Transmembrane</keyword>
<evidence type="ECO:0000256" key="1">
    <source>
        <dbReference type="SAM" id="Coils"/>
    </source>
</evidence>
<dbReference type="RefSeq" id="WP_279534345.1">
    <property type="nucleotide sequence ID" value="NZ_CP104579.1"/>
</dbReference>
<reference evidence="3" key="1">
    <citation type="submission" date="2022-09" db="EMBL/GenBank/DDBJ databases">
        <title>Intensive care unit water sources are persistently colonized with multi-drug resistant bacteria and are the site of extensive horizontal gene transfer of antibiotic resistance genes.</title>
        <authorList>
            <person name="Diorio-Toth L."/>
        </authorList>
    </citation>
    <scope>NUCLEOTIDE SEQUENCE</scope>
    <source>
        <strain evidence="3">GD03704</strain>
    </source>
</reference>
<keyword evidence="2" id="KW-0472">Membrane</keyword>
<comment type="caution">
    <text evidence="3">The sequence shown here is derived from an EMBL/GenBank/DDBJ whole genome shotgun (WGS) entry which is preliminary data.</text>
</comment>
<sequence>MGIEITFWQLVTLLLAFFGACAGAGKLLLAQTQRHLDQRFLVMATRLDGIEAANREETNQWKRVERELMSLKADLPLQYVRREDYIRGQSVIEAKLDGLAVKLENAQLRGLIKGANHAD</sequence>
<gene>
    <name evidence="3" type="ORF">N5J11_11320</name>
</gene>
<accession>A0AA42QC80</accession>
<dbReference type="EMBL" id="JAOCJE010000001">
    <property type="protein sequence ID" value="MDH1339816.1"/>
    <property type="molecule type" value="Genomic_DNA"/>
</dbReference>
<feature type="transmembrane region" description="Helical" evidence="2">
    <location>
        <begin position="6"/>
        <end position="29"/>
    </location>
</feature>
<name>A0AA42QC80_ECTOL</name>